<dbReference type="Proteomes" id="UP000308092">
    <property type="component" value="Unassembled WGS sequence"/>
</dbReference>
<reference evidence="5 6" key="1">
    <citation type="submission" date="2019-03" db="EMBL/GenBank/DDBJ databases">
        <title>The genome sequence of a newly discovered highly antifungal drug resistant Aspergillus species, Aspergillus tanneri NIH 1004.</title>
        <authorList>
            <person name="Mounaud S."/>
            <person name="Singh I."/>
            <person name="Joardar V."/>
            <person name="Pakala S."/>
            <person name="Pakala S."/>
            <person name="Venepally P."/>
            <person name="Hoover J."/>
            <person name="Nierman W."/>
            <person name="Chung J."/>
            <person name="Losada L."/>
        </authorList>
    </citation>
    <scope>NUCLEOTIDE SEQUENCE [LARGE SCALE GENOMIC DNA]</scope>
    <source>
        <strain evidence="5 6">NIH1004</strain>
    </source>
</reference>
<dbReference type="STRING" id="1220188.A0A4S3JL61"/>
<keyword evidence="2" id="KW-0812">Transmembrane</keyword>
<feature type="region of interest" description="Disordered" evidence="1">
    <location>
        <begin position="206"/>
        <end position="248"/>
    </location>
</feature>
<comment type="caution">
    <text evidence="5">The sequence shown here is derived from an EMBL/GenBank/DDBJ whole genome shotgun (WGS) entry which is preliminary data.</text>
</comment>
<evidence type="ECO:0000256" key="2">
    <source>
        <dbReference type="SAM" id="Phobius"/>
    </source>
</evidence>
<keyword evidence="2" id="KW-1133">Transmembrane helix</keyword>
<evidence type="ECO:0000256" key="1">
    <source>
        <dbReference type="SAM" id="MobiDB-lite"/>
    </source>
</evidence>
<dbReference type="Proteomes" id="UP000324241">
    <property type="component" value="Unassembled WGS sequence"/>
</dbReference>
<keyword evidence="2" id="KW-0472">Membrane</keyword>
<proteinExistence type="predicted"/>
<dbReference type="PANTHER" id="PTHR40622">
    <property type="match status" value="1"/>
</dbReference>
<feature type="signal peptide" evidence="3">
    <location>
        <begin position="1"/>
        <end position="20"/>
    </location>
</feature>
<feature type="chain" id="PRO_5044089228" evidence="3">
    <location>
        <begin position="21"/>
        <end position="333"/>
    </location>
</feature>
<name>A0A4S3JL61_9EURO</name>
<dbReference type="OrthoDB" id="4367799at2759"/>
<dbReference type="AlphaFoldDB" id="A0A4S3JL61"/>
<evidence type="ECO:0000256" key="3">
    <source>
        <dbReference type="SAM" id="SignalP"/>
    </source>
</evidence>
<keyword evidence="6" id="KW-1185">Reference proteome</keyword>
<dbReference type="VEuPathDB" id="FungiDB:EYZ11_004322"/>
<gene>
    <name evidence="4" type="ORF">ATNIH1004_002277</name>
    <name evidence="5" type="ORF">EYZ11_004322</name>
</gene>
<evidence type="ECO:0000313" key="4">
    <source>
        <dbReference type="EMBL" id="KAA8649606.1"/>
    </source>
</evidence>
<dbReference type="PANTHER" id="PTHR40622:SF1">
    <property type="match status" value="1"/>
</dbReference>
<keyword evidence="3" id="KW-0732">Signal</keyword>
<dbReference type="GeneID" id="54324979"/>
<feature type="compositionally biased region" description="Basic residues" evidence="1">
    <location>
        <begin position="207"/>
        <end position="222"/>
    </location>
</feature>
<dbReference type="RefSeq" id="XP_033428967.1">
    <property type="nucleotide sequence ID" value="XM_033566972.1"/>
</dbReference>
<organism evidence="5 6">
    <name type="scientific">Aspergillus tanneri</name>
    <dbReference type="NCBI Taxonomy" id="1220188"/>
    <lineage>
        <taxon>Eukaryota</taxon>
        <taxon>Fungi</taxon>
        <taxon>Dikarya</taxon>
        <taxon>Ascomycota</taxon>
        <taxon>Pezizomycotina</taxon>
        <taxon>Eurotiomycetes</taxon>
        <taxon>Eurotiomycetidae</taxon>
        <taxon>Eurotiales</taxon>
        <taxon>Aspergillaceae</taxon>
        <taxon>Aspergillus</taxon>
        <taxon>Aspergillus subgen. Circumdati</taxon>
    </lineage>
</organism>
<evidence type="ECO:0000313" key="5">
    <source>
        <dbReference type="EMBL" id="THC96203.1"/>
    </source>
</evidence>
<evidence type="ECO:0000313" key="6">
    <source>
        <dbReference type="Proteomes" id="UP000308092"/>
    </source>
</evidence>
<sequence>MLLRFLSVTGALCLSSAVAASLPPKEPSARLHEVNLPYGESSHHPARYLAVNFTVENTTLRANNDTIFPQTFPMEFTAIQNQGHKQKSLRIAYSLETRPILASPDTLGEAYLFKLKFFDMHGDLATDHLVLLTITTDSNGVLTITEVNTTPLPHHIHSMQTNCLDRPKSNPAPQKSWIAQLGGTLRIFKFGTKGCKDIMTGTSVPKYHQKLPRLKPKPRPGPKTHGGNDKGHHHPDPHRTVAPSGRYHHPHYWHGSQQNFSKLVKPIILPAVLGAITGLTACVLGFALGRIIIALYHCCYGRNKKQRRHDVSEILIDDAERKLVIFSGRRKGY</sequence>
<dbReference type="EMBL" id="QUQM01000001">
    <property type="protein sequence ID" value="KAA8649606.1"/>
    <property type="molecule type" value="Genomic_DNA"/>
</dbReference>
<feature type="transmembrane region" description="Helical" evidence="2">
    <location>
        <begin position="267"/>
        <end position="298"/>
    </location>
</feature>
<evidence type="ECO:0000313" key="7">
    <source>
        <dbReference type="Proteomes" id="UP000324241"/>
    </source>
</evidence>
<dbReference type="EMBL" id="SOSA01000124">
    <property type="protein sequence ID" value="THC96203.1"/>
    <property type="molecule type" value="Genomic_DNA"/>
</dbReference>
<accession>A0A4S3JL61</accession>
<reference evidence="4 7" key="2">
    <citation type="submission" date="2019-08" db="EMBL/GenBank/DDBJ databases">
        <title>The genome sequence of a newly discovered highly antifungal drug resistant Aspergillus species, Aspergillus tanneri NIH 1004.</title>
        <authorList>
            <person name="Mounaud S."/>
            <person name="Singh I."/>
            <person name="Joardar V."/>
            <person name="Pakala S."/>
            <person name="Pakala S."/>
            <person name="Venepally P."/>
            <person name="Chung J.K."/>
            <person name="Losada L."/>
            <person name="Nierman W.C."/>
        </authorList>
    </citation>
    <scope>NUCLEOTIDE SEQUENCE [LARGE SCALE GENOMIC DNA]</scope>
    <source>
        <strain evidence="4 7">NIH1004</strain>
    </source>
</reference>
<protein>
    <submittedName>
        <fullName evidence="5">Uncharacterized protein</fullName>
    </submittedName>
</protein>